<dbReference type="Gene3D" id="3.30.70.790">
    <property type="entry name" value="UreE, C-terminal domain"/>
    <property type="match status" value="1"/>
</dbReference>
<dbReference type="Proteomes" id="UP000481454">
    <property type="component" value="Unassembled WGS sequence"/>
</dbReference>
<evidence type="ECO:0000256" key="2">
    <source>
        <dbReference type="ARBA" id="ARBA00022490"/>
    </source>
</evidence>
<dbReference type="CDD" id="cd00571">
    <property type="entry name" value="UreE"/>
    <property type="match status" value="1"/>
</dbReference>
<dbReference type="GO" id="GO:0006457">
    <property type="term" value="P:protein folding"/>
    <property type="evidence" value="ECO:0007669"/>
    <property type="project" value="InterPro"/>
</dbReference>
<evidence type="ECO:0000256" key="1">
    <source>
        <dbReference type="ARBA" id="ARBA00004496"/>
    </source>
</evidence>
<gene>
    <name evidence="5" type="primary">ureE</name>
    <name evidence="7" type="ORF">G6Z34_15895</name>
</gene>
<proteinExistence type="inferred from homology"/>
<dbReference type="Pfam" id="PF02814">
    <property type="entry name" value="UreE_N"/>
    <property type="match status" value="1"/>
</dbReference>
<reference evidence="7 8" key="1">
    <citation type="submission" date="2020-02" db="EMBL/GenBank/DDBJ databases">
        <title>Genomic Insights into the Phylogeny and Genetic Plasticity of the Human and Animal Enteric Pathogen Clostridium perfringens.</title>
        <authorList>
            <person name="Feng Y."/>
            <person name="Hu Y."/>
        </authorList>
    </citation>
    <scope>NUCLEOTIDE SEQUENCE [LARGE SCALE GENOMIC DNA]</scope>
    <source>
        <strain evidence="7 8">CP-40</strain>
    </source>
</reference>
<feature type="domain" description="UreE urease accessory N-terminal" evidence="6">
    <location>
        <begin position="6"/>
        <end position="71"/>
    </location>
</feature>
<evidence type="ECO:0000259" key="6">
    <source>
        <dbReference type="SMART" id="SM00988"/>
    </source>
</evidence>
<keyword evidence="4 5" id="KW-0143">Chaperone</keyword>
<dbReference type="PIRSF" id="PIRSF036402">
    <property type="entry name" value="Ureas_acces_UreE"/>
    <property type="match status" value="1"/>
</dbReference>
<dbReference type="AlphaFoldDB" id="A0AAP7BX15"/>
<dbReference type="GO" id="GO:0019627">
    <property type="term" value="P:urea metabolic process"/>
    <property type="evidence" value="ECO:0007669"/>
    <property type="project" value="InterPro"/>
</dbReference>
<dbReference type="GO" id="GO:0005737">
    <property type="term" value="C:cytoplasm"/>
    <property type="evidence" value="ECO:0007669"/>
    <property type="project" value="UniProtKB-SubCell"/>
</dbReference>
<evidence type="ECO:0000256" key="5">
    <source>
        <dbReference type="HAMAP-Rule" id="MF_00822"/>
    </source>
</evidence>
<evidence type="ECO:0000313" key="8">
    <source>
        <dbReference type="Proteomes" id="UP000481454"/>
    </source>
</evidence>
<dbReference type="RefSeq" id="WP_003459088.1">
    <property type="nucleotide sequence ID" value="NZ_CATNWX010000013.1"/>
</dbReference>
<dbReference type="InterPro" id="IPR036118">
    <property type="entry name" value="UreE_N_sf"/>
</dbReference>
<comment type="similarity">
    <text evidence="5">Belongs to the UreE family.</text>
</comment>
<comment type="subcellular location">
    <subcellularLocation>
        <location evidence="1 5">Cytoplasm</location>
    </subcellularLocation>
</comment>
<dbReference type="GO" id="GO:0065003">
    <property type="term" value="P:protein-containing complex assembly"/>
    <property type="evidence" value="ECO:0007669"/>
    <property type="project" value="InterPro"/>
</dbReference>
<evidence type="ECO:0000313" key="7">
    <source>
        <dbReference type="EMBL" id="NGU31551.1"/>
    </source>
</evidence>
<dbReference type="InterPro" id="IPR012406">
    <property type="entry name" value="UreE"/>
</dbReference>
<protein>
    <recommendedName>
        <fullName evidence="5">Urease accessory protein UreE</fullName>
    </recommendedName>
</protein>
<comment type="function">
    <text evidence="5">Involved in urease metallocenter assembly. Binds nickel. Probably functions as a nickel donor during metallocenter assembly.</text>
</comment>
<dbReference type="InterPro" id="IPR007864">
    <property type="entry name" value="UreE_C_dom"/>
</dbReference>
<comment type="caution">
    <text evidence="7">The sequence shown here is derived from an EMBL/GenBank/DDBJ whole genome shotgun (WGS) entry which is preliminary data.</text>
</comment>
<dbReference type="SUPFAM" id="SSF69287">
    <property type="entry name" value="Urease metallochaperone UreE, N-terminal domain"/>
    <property type="match status" value="1"/>
</dbReference>
<sequence length="151" mass="17235">MIFEEVIGNINDIENLSDFHIEVIYLDSDNLSKRILRVISDHDNEYGISLGDKDTSLSNGDILFNDGKNLIVIKTNSEDVIVIRPNDINEMGVVAHLLGNTHVPVQIKDGKIILQYDYVIEKMLKDMNIKYSLENISLEKAMKHVNYAHKH</sequence>
<dbReference type="SUPFAM" id="SSF69737">
    <property type="entry name" value="Urease metallochaperone UreE, C-terminal domain"/>
    <property type="match status" value="1"/>
</dbReference>
<accession>A0AAP7BX15</accession>
<keyword evidence="3 5" id="KW-0533">Nickel</keyword>
<dbReference type="Pfam" id="PF05194">
    <property type="entry name" value="UreE_C"/>
    <property type="match status" value="1"/>
</dbReference>
<organism evidence="7 8">
    <name type="scientific">Clostridium perfringens</name>
    <dbReference type="NCBI Taxonomy" id="1502"/>
    <lineage>
        <taxon>Bacteria</taxon>
        <taxon>Bacillati</taxon>
        <taxon>Bacillota</taxon>
        <taxon>Clostridia</taxon>
        <taxon>Eubacteriales</taxon>
        <taxon>Clostridiaceae</taxon>
        <taxon>Clostridium</taxon>
    </lineage>
</organism>
<evidence type="ECO:0000256" key="4">
    <source>
        <dbReference type="ARBA" id="ARBA00023186"/>
    </source>
</evidence>
<dbReference type="EMBL" id="JAALLZ010000012">
    <property type="protein sequence ID" value="NGU31551.1"/>
    <property type="molecule type" value="Genomic_DNA"/>
</dbReference>
<name>A0AAP7BX15_CLOPF</name>
<dbReference type="Gene3D" id="2.60.260.20">
    <property type="entry name" value="Urease metallochaperone UreE, N-terminal domain"/>
    <property type="match status" value="1"/>
</dbReference>
<dbReference type="SMART" id="SM00988">
    <property type="entry name" value="UreE_N"/>
    <property type="match status" value="1"/>
</dbReference>
<keyword evidence="2 5" id="KW-0963">Cytoplasm</keyword>
<dbReference type="GO" id="GO:0051082">
    <property type="term" value="F:unfolded protein binding"/>
    <property type="evidence" value="ECO:0007669"/>
    <property type="project" value="UniProtKB-UniRule"/>
</dbReference>
<evidence type="ECO:0000256" key="3">
    <source>
        <dbReference type="ARBA" id="ARBA00022596"/>
    </source>
</evidence>
<dbReference type="InterPro" id="IPR004029">
    <property type="entry name" value="UreE_N"/>
</dbReference>
<dbReference type="GO" id="GO:0016151">
    <property type="term" value="F:nickel cation binding"/>
    <property type="evidence" value="ECO:0007669"/>
    <property type="project" value="UniProtKB-UniRule"/>
</dbReference>
<dbReference type="HAMAP" id="MF_00822">
    <property type="entry name" value="UreE"/>
    <property type="match status" value="1"/>
</dbReference>